<evidence type="ECO:0000256" key="1">
    <source>
        <dbReference type="ARBA" id="ARBA00023015"/>
    </source>
</evidence>
<evidence type="ECO:0000313" key="7">
    <source>
        <dbReference type="EMBL" id="UYO62202.1"/>
    </source>
</evidence>
<proteinExistence type="predicted"/>
<reference evidence="5 8" key="1">
    <citation type="submission" date="2015-09" db="EMBL/GenBank/DDBJ databases">
        <title>Genome sequence of Acetobacterium wieringae DSM 1911.</title>
        <authorList>
            <person name="Poehlein A."/>
            <person name="Bengelsdorf F.R."/>
            <person name="Schiel-Bengelsdorf B."/>
            <person name="Duerre P."/>
            <person name="Daniel R."/>
        </authorList>
    </citation>
    <scope>NUCLEOTIDE SEQUENCE [LARGE SCALE GENOMIC DNA]</scope>
    <source>
        <strain evidence="5 8">DSM 1911</strain>
    </source>
</reference>
<dbReference type="Gene3D" id="1.10.10.10">
    <property type="entry name" value="Winged helix-like DNA-binding domain superfamily/Winged helix DNA-binding domain"/>
    <property type="match status" value="1"/>
</dbReference>
<dbReference type="Proteomes" id="UP000176244">
    <property type="component" value="Unassembled WGS sequence"/>
</dbReference>
<dbReference type="PRINTS" id="PR00035">
    <property type="entry name" value="HTHGNTR"/>
</dbReference>
<evidence type="ECO:0000313" key="5">
    <source>
        <dbReference type="EMBL" id="OFV71394.1"/>
    </source>
</evidence>
<dbReference type="InterPro" id="IPR008920">
    <property type="entry name" value="TF_FadR/GntR_C"/>
</dbReference>
<dbReference type="InterPro" id="IPR036390">
    <property type="entry name" value="WH_DNA-bd_sf"/>
</dbReference>
<dbReference type="Gene3D" id="1.20.120.530">
    <property type="entry name" value="GntR ligand-binding domain-like"/>
    <property type="match status" value="1"/>
</dbReference>
<dbReference type="GO" id="GO:0003677">
    <property type="term" value="F:DNA binding"/>
    <property type="evidence" value="ECO:0007669"/>
    <property type="project" value="UniProtKB-KW"/>
</dbReference>
<reference evidence="6 9" key="2">
    <citation type="submission" date="2019-08" db="EMBL/GenBank/DDBJ databases">
        <title>Isolation and enrichment of carboxydotrophic bacteria from anaerobic sludge for the production of bio-based chemicals from syngas.</title>
        <authorList>
            <person name="Antares A.L."/>
            <person name="Moreira J."/>
            <person name="Diender M."/>
            <person name="Parshina S.N."/>
            <person name="Stams A.J.M."/>
            <person name="Alves M."/>
            <person name="Alves J.I."/>
            <person name="Sousa D.Z."/>
        </authorList>
    </citation>
    <scope>NUCLEOTIDE SEQUENCE [LARGE SCALE GENOMIC DNA]</scope>
    <source>
        <strain evidence="6 9">JM</strain>
    </source>
</reference>
<dbReference type="GO" id="GO:0003700">
    <property type="term" value="F:DNA-binding transcription factor activity"/>
    <property type="evidence" value="ECO:0007669"/>
    <property type="project" value="InterPro"/>
</dbReference>
<evidence type="ECO:0000313" key="6">
    <source>
        <dbReference type="EMBL" id="TYC83905.1"/>
    </source>
</evidence>
<evidence type="ECO:0000313" key="8">
    <source>
        <dbReference type="Proteomes" id="UP000176244"/>
    </source>
</evidence>
<gene>
    <name evidence="5" type="primary">lutR_2</name>
    <name evidence="5" type="ORF">ACWI_11230</name>
    <name evidence="6" type="ORF">FXB42_14760</name>
    <name evidence="7" type="ORF">LNN31_15645</name>
</gene>
<dbReference type="EMBL" id="CP087994">
    <property type="protein sequence ID" value="UYO62202.1"/>
    <property type="molecule type" value="Genomic_DNA"/>
</dbReference>
<keyword evidence="10" id="KW-1185">Reference proteome</keyword>
<evidence type="ECO:0000256" key="3">
    <source>
        <dbReference type="ARBA" id="ARBA00023163"/>
    </source>
</evidence>
<dbReference type="PROSITE" id="PS50949">
    <property type="entry name" value="HTH_GNTR"/>
    <property type="match status" value="1"/>
</dbReference>
<protein>
    <submittedName>
        <fullName evidence="6">FadR family transcriptional regulator</fullName>
    </submittedName>
    <submittedName>
        <fullName evidence="5">HTH-type transcriptional regulator LutR</fullName>
    </submittedName>
</protein>
<dbReference type="Proteomes" id="UP001163550">
    <property type="component" value="Chromosome"/>
</dbReference>
<dbReference type="CDD" id="cd07377">
    <property type="entry name" value="WHTH_GntR"/>
    <property type="match status" value="1"/>
</dbReference>
<dbReference type="AlphaFoldDB" id="A0A1F2PKH9"/>
<dbReference type="InterPro" id="IPR036388">
    <property type="entry name" value="WH-like_DNA-bd_sf"/>
</dbReference>
<evidence type="ECO:0000313" key="10">
    <source>
        <dbReference type="Proteomes" id="UP001163550"/>
    </source>
</evidence>
<sequence>MFKEIAHTKIYLQILEQIKENIIRGNLKSGDRLPSERQWAEQLGVSRATIREAIRALEMIGLVVCQQGEGNFIAENFEDTLTQPLTIMFWLSNGQLSEVQELRRALETEAAKLAAKKMTPERFASLEKICDAIETETDETVRAELDKRFHYEIALASENRMIRNVLQSSATLIEALIKDIRIAILDDPDRGPVIDTQHRHILNALKAKEPLNAAFAMSQHMDLIDGFVAGLEIDEH</sequence>
<keyword evidence="2" id="KW-0238">DNA-binding</keyword>
<dbReference type="InterPro" id="IPR011711">
    <property type="entry name" value="GntR_C"/>
</dbReference>
<name>A0A1F2PKH9_9FIRM</name>
<feature type="domain" description="HTH gntR-type" evidence="4">
    <location>
        <begin position="8"/>
        <end position="76"/>
    </location>
</feature>
<dbReference type="SMART" id="SM00345">
    <property type="entry name" value="HTH_GNTR"/>
    <property type="match status" value="1"/>
</dbReference>
<organism evidence="5 8">
    <name type="scientific">Acetobacterium wieringae</name>
    <dbReference type="NCBI Taxonomy" id="52694"/>
    <lineage>
        <taxon>Bacteria</taxon>
        <taxon>Bacillati</taxon>
        <taxon>Bacillota</taxon>
        <taxon>Clostridia</taxon>
        <taxon>Eubacteriales</taxon>
        <taxon>Eubacteriaceae</taxon>
        <taxon>Acetobacterium</taxon>
    </lineage>
</organism>
<dbReference type="Proteomes" id="UP000322619">
    <property type="component" value="Unassembled WGS sequence"/>
</dbReference>
<dbReference type="EMBL" id="LKEU01000023">
    <property type="protein sequence ID" value="OFV71394.1"/>
    <property type="molecule type" value="Genomic_DNA"/>
</dbReference>
<dbReference type="RefSeq" id="WP_070370460.1">
    <property type="nucleotide sequence ID" value="NZ_CABIIK010000032.1"/>
</dbReference>
<keyword evidence="3" id="KW-0804">Transcription</keyword>
<evidence type="ECO:0000313" key="9">
    <source>
        <dbReference type="Proteomes" id="UP000322619"/>
    </source>
</evidence>
<dbReference type="OrthoDB" id="1972820at2"/>
<accession>A0A1F2PKH9</accession>
<keyword evidence="1" id="KW-0805">Transcription regulation</keyword>
<dbReference type="SMART" id="SM00895">
    <property type="entry name" value="FCD"/>
    <property type="match status" value="1"/>
</dbReference>
<dbReference type="SUPFAM" id="SSF46785">
    <property type="entry name" value="Winged helix' DNA-binding domain"/>
    <property type="match status" value="1"/>
</dbReference>
<dbReference type="PANTHER" id="PTHR43537:SF43">
    <property type="entry name" value="GNTR-FAMILY TRANSCRIPTIONAL REGULATOR"/>
    <property type="match status" value="1"/>
</dbReference>
<evidence type="ECO:0000259" key="4">
    <source>
        <dbReference type="PROSITE" id="PS50949"/>
    </source>
</evidence>
<evidence type="ECO:0000256" key="2">
    <source>
        <dbReference type="ARBA" id="ARBA00023125"/>
    </source>
</evidence>
<dbReference type="PANTHER" id="PTHR43537">
    <property type="entry name" value="TRANSCRIPTIONAL REGULATOR, GNTR FAMILY"/>
    <property type="match status" value="1"/>
</dbReference>
<dbReference type="InterPro" id="IPR000524">
    <property type="entry name" value="Tscrpt_reg_HTH_GntR"/>
</dbReference>
<dbReference type="EMBL" id="VSLA01000028">
    <property type="protein sequence ID" value="TYC83905.1"/>
    <property type="molecule type" value="Genomic_DNA"/>
</dbReference>
<dbReference type="SUPFAM" id="SSF48008">
    <property type="entry name" value="GntR ligand-binding domain-like"/>
    <property type="match status" value="1"/>
</dbReference>
<dbReference type="STRING" id="52694.ACWI_11230"/>
<dbReference type="Pfam" id="PF07729">
    <property type="entry name" value="FCD"/>
    <property type="match status" value="1"/>
</dbReference>
<reference evidence="7" key="3">
    <citation type="submission" date="2021-11" db="EMBL/GenBank/DDBJ databases">
        <title>Isoprene-degrading acetogen.</title>
        <authorList>
            <person name="Yang Y."/>
            <person name="Jin H."/>
            <person name="Yan J."/>
        </authorList>
    </citation>
    <scope>NUCLEOTIDE SEQUENCE</scope>
    <source>
        <strain evidence="7">Berkeley</strain>
    </source>
</reference>
<dbReference type="Pfam" id="PF00392">
    <property type="entry name" value="GntR"/>
    <property type="match status" value="1"/>
</dbReference>